<reference evidence="1" key="1">
    <citation type="submission" date="2023-05" db="EMBL/GenBank/DDBJ databases">
        <authorList>
            <person name="Stuckert A."/>
        </authorList>
    </citation>
    <scope>NUCLEOTIDE SEQUENCE</scope>
</reference>
<keyword evidence="2" id="KW-1185">Reference proteome</keyword>
<organism evidence="1 2">
    <name type="scientific">Staurois parvus</name>
    <dbReference type="NCBI Taxonomy" id="386267"/>
    <lineage>
        <taxon>Eukaryota</taxon>
        <taxon>Metazoa</taxon>
        <taxon>Chordata</taxon>
        <taxon>Craniata</taxon>
        <taxon>Vertebrata</taxon>
        <taxon>Euteleostomi</taxon>
        <taxon>Amphibia</taxon>
        <taxon>Batrachia</taxon>
        <taxon>Anura</taxon>
        <taxon>Neobatrachia</taxon>
        <taxon>Ranoidea</taxon>
        <taxon>Ranidae</taxon>
        <taxon>Staurois</taxon>
    </lineage>
</organism>
<proteinExistence type="predicted"/>
<gene>
    <name evidence="1" type="ORF">SPARVUS_LOCUS12306569</name>
</gene>
<dbReference type="EMBL" id="CATNWA010017087">
    <property type="protein sequence ID" value="CAI9597843.1"/>
    <property type="molecule type" value="Genomic_DNA"/>
</dbReference>
<name>A0ABN9FR39_9NEOB</name>
<comment type="caution">
    <text evidence="1">The sequence shown here is derived from an EMBL/GenBank/DDBJ whole genome shotgun (WGS) entry which is preliminary data.</text>
</comment>
<protein>
    <submittedName>
        <fullName evidence="1">Uncharacterized protein</fullName>
    </submittedName>
</protein>
<evidence type="ECO:0000313" key="2">
    <source>
        <dbReference type="Proteomes" id="UP001162483"/>
    </source>
</evidence>
<dbReference type="Proteomes" id="UP001162483">
    <property type="component" value="Unassembled WGS sequence"/>
</dbReference>
<accession>A0ABN9FR39</accession>
<sequence>MMRALFLPLTPVMGHYSSHCHQCLGTIPPTNHNDGALFLPLIPVMGHYSSYSYQ</sequence>
<evidence type="ECO:0000313" key="1">
    <source>
        <dbReference type="EMBL" id="CAI9597843.1"/>
    </source>
</evidence>